<dbReference type="OrthoDB" id="415532at2759"/>
<name>A0A067MJ32_BOTB1</name>
<evidence type="ECO:0000313" key="2">
    <source>
        <dbReference type="EMBL" id="KDQ11857.1"/>
    </source>
</evidence>
<sequence length="127" mass="14819">MKNESIVSTFIYYYDEENATESQLAFRTAIREPTYHQQWDSMCMKTLYGVDRDESCVQHRGHIVTKGGRCIAFPNIYQYQIQPFALVDQNKPGHRKIVALFLIDPTRKSLPLRTFRRSAERPTVNSS</sequence>
<evidence type="ECO:0000313" key="3">
    <source>
        <dbReference type="Proteomes" id="UP000027195"/>
    </source>
</evidence>
<dbReference type="Proteomes" id="UP000027195">
    <property type="component" value="Unassembled WGS sequence"/>
</dbReference>
<proteinExistence type="predicted"/>
<dbReference type="EMBL" id="KL198054">
    <property type="protein sequence ID" value="KDQ11857.1"/>
    <property type="molecule type" value="Genomic_DNA"/>
</dbReference>
<dbReference type="AlphaFoldDB" id="A0A067MJ32"/>
<reference evidence="3" key="1">
    <citation type="journal article" date="2014" name="Proc. Natl. Acad. Sci. U.S.A.">
        <title>Extensive sampling of basidiomycete genomes demonstrates inadequacy of the white-rot/brown-rot paradigm for wood decay fungi.</title>
        <authorList>
            <person name="Riley R."/>
            <person name="Salamov A.A."/>
            <person name="Brown D.W."/>
            <person name="Nagy L.G."/>
            <person name="Floudas D."/>
            <person name="Held B.W."/>
            <person name="Levasseur A."/>
            <person name="Lombard V."/>
            <person name="Morin E."/>
            <person name="Otillar R."/>
            <person name="Lindquist E.A."/>
            <person name="Sun H."/>
            <person name="LaButti K.M."/>
            <person name="Schmutz J."/>
            <person name="Jabbour D."/>
            <person name="Luo H."/>
            <person name="Baker S.E."/>
            <person name="Pisabarro A.G."/>
            <person name="Walton J.D."/>
            <person name="Blanchette R.A."/>
            <person name="Henrissat B."/>
            <person name="Martin F."/>
            <person name="Cullen D."/>
            <person name="Hibbett D.S."/>
            <person name="Grigoriev I.V."/>
        </authorList>
    </citation>
    <scope>NUCLEOTIDE SEQUENCE [LARGE SCALE GENOMIC DNA]</scope>
    <source>
        <strain evidence="3">FD-172 SS1</strain>
    </source>
</reference>
<feature type="domain" description="DUF4246" evidence="1">
    <location>
        <begin position="1"/>
        <end position="108"/>
    </location>
</feature>
<dbReference type="InterPro" id="IPR049192">
    <property type="entry name" value="DUF4246_C"/>
</dbReference>
<dbReference type="STRING" id="930990.A0A067MJ32"/>
<evidence type="ECO:0000259" key="1">
    <source>
        <dbReference type="Pfam" id="PF14033"/>
    </source>
</evidence>
<dbReference type="PANTHER" id="PTHR33119:SF1">
    <property type="entry name" value="FE2OG DIOXYGENASE DOMAIN-CONTAINING PROTEIN"/>
    <property type="match status" value="1"/>
</dbReference>
<dbReference type="InParanoid" id="A0A067MJ32"/>
<organism evidence="2 3">
    <name type="scientific">Botryobasidium botryosum (strain FD-172 SS1)</name>
    <dbReference type="NCBI Taxonomy" id="930990"/>
    <lineage>
        <taxon>Eukaryota</taxon>
        <taxon>Fungi</taxon>
        <taxon>Dikarya</taxon>
        <taxon>Basidiomycota</taxon>
        <taxon>Agaricomycotina</taxon>
        <taxon>Agaricomycetes</taxon>
        <taxon>Cantharellales</taxon>
        <taxon>Botryobasidiaceae</taxon>
        <taxon>Botryobasidium</taxon>
    </lineage>
</organism>
<dbReference type="PANTHER" id="PTHR33119">
    <property type="entry name" value="IFI3P"/>
    <property type="match status" value="1"/>
</dbReference>
<dbReference type="Pfam" id="PF14033">
    <property type="entry name" value="DUF4246"/>
    <property type="match status" value="1"/>
</dbReference>
<accession>A0A067MJ32</accession>
<dbReference type="InterPro" id="IPR025340">
    <property type="entry name" value="DUF4246"/>
</dbReference>
<keyword evidence="3" id="KW-1185">Reference proteome</keyword>
<dbReference type="HOGENOM" id="CLU_1970176_0_0_1"/>
<gene>
    <name evidence="2" type="ORF">BOTBODRAFT_431176</name>
</gene>
<protein>
    <recommendedName>
        <fullName evidence="1">DUF4246 domain-containing protein</fullName>
    </recommendedName>
</protein>